<dbReference type="InterPro" id="IPR004843">
    <property type="entry name" value="Calcineurin-like_PHP"/>
</dbReference>
<dbReference type="Pfam" id="PF00149">
    <property type="entry name" value="Metallophos"/>
    <property type="match status" value="1"/>
</dbReference>
<evidence type="ECO:0000256" key="1">
    <source>
        <dbReference type="SAM" id="MobiDB-lite"/>
    </source>
</evidence>
<dbReference type="Proteomes" id="UP000596660">
    <property type="component" value="Unplaced"/>
</dbReference>
<keyword evidence="2" id="KW-0472">Membrane</keyword>
<feature type="transmembrane region" description="Helical" evidence="2">
    <location>
        <begin position="605"/>
        <end position="628"/>
    </location>
</feature>
<protein>
    <recommendedName>
        <fullName evidence="8">Calcineurin-like phosphoesterase domain-containing protein</fullName>
    </recommendedName>
</protein>
<feature type="transmembrane region" description="Helical" evidence="2">
    <location>
        <begin position="12"/>
        <end position="32"/>
    </location>
</feature>
<evidence type="ECO:0000259" key="5">
    <source>
        <dbReference type="Pfam" id="PF24394"/>
    </source>
</evidence>
<accession>A0A803LKH1</accession>
<dbReference type="EnsemblPlants" id="AUR62014468-RA">
    <property type="protein sequence ID" value="AUR62014468-RA:cds"/>
    <property type="gene ID" value="AUR62014468"/>
</dbReference>
<dbReference type="Gramene" id="AUR62014468-RA">
    <property type="protein sequence ID" value="AUR62014468-RA:cds"/>
    <property type="gene ID" value="AUR62014468"/>
</dbReference>
<name>A0A803LKH1_CHEQI</name>
<proteinExistence type="predicted"/>
<feature type="transmembrane region" description="Helical" evidence="2">
    <location>
        <begin position="707"/>
        <end position="726"/>
    </location>
</feature>
<dbReference type="PANTHER" id="PTHR14795:SF0">
    <property type="entry name" value="TRANSMEMBRANE PROTEIN 62"/>
    <property type="match status" value="1"/>
</dbReference>
<dbReference type="Gene3D" id="3.60.21.10">
    <property type="match status" value="1"/>
</dbReference>
<dbReference type="AlphaFoldDB" id="A0A803LKH1"/>
<evidence type="ECO:0000256" key="2">
    <source>
        <dbReference type="SAM" id="Phobius"/>
    </source>
</evidence>
<dbReference type="InterPro" id="IPR056230">
    <property type="entry name" value="TMEM62_C"/>
</dbReference>
<dbReference type="InterPro" id="IPR029052">
    <property type="entry name" value="Metallo-depent_PP-like"/>
</dbReference>
<reference evidence="6" key="1">
    <citation type="journal article" date="2017" name="Nature">
        <title>The genome of Chenopodium quinoa.</title>
        <authorList>
            <person name="Jarvis D.E."/>
            <person name="Ho Y.S."/>
            <person name="Lightfoot D.J."/>
            <person name="Schmoeckel S.M."/>
            <person name="Li B."/>
            <person name="Borm T.J.A."/>
            <person name="Ohyanagi H."/>
            <person name="Mineta K."/>
            <person name="Michell C.T."/>
            <person name="Saber N."/>
            <person name="Kharbatia N.M."/>
            <person name="Rupper R.R."/>
            <person name="Sharp A.R."/>
            <person name="Dally N."/>
            <person name="Boughton B.A."/>
            <person name="Woo Y.H."/>
            <person name="Gao G."/>
            <person name="Schijlen E.G.W.M."/>
            <person name="Guo X."/>
            <person name="Momin A.A."/>
            <person name="Negrao S."/>
            <person name="Al-Babili S."/>
            <person name="Gehring C."/>
            <person name="Roessner U."/>
            <person name="Jung C."/>
            <person name="Murphy K."/>
            <person name="Arold S.T."/>
            <person name="Gojobori T."/>
            <person name="van der Linden C.G."/>
            <person name="van Loo E.N."/>
            <person name="Jellen E.N."/>
            <person name="Maughan P.J."/>
            <person name="Tester M."/>
        </authorList>
    </citation>
    <scope>NUCLEOTIDE SEQUENCE [LARGE SCALE GENOMIC DNA]</scope>
    <source>
        <strain evidence="6">cv. PI 614886</strain>
    </source>
</reference>
<dbReference type="OrthoDB" id="27234at2759"/>
<feature type="region of interest" description="Disordered" evidence="1">
    <location>
        <begin position="646"/>
        <end position="665"/>
    </location>
</feature>
<keyword evidence="2" id="KW-1133">Transmembrane helix</keyword>
<feature type="compositionally biased region" description="Basic and acidic residues" evidence="1">
    <location>
        <begin position="646"/>
        <end position="655"/>
    </location>
</feature>
<dbReference type="GeneID" id="110724758"/>
<evidence type="ECO:0000313" key="7">
    <source>
        <dbReference type="Proteomes" id="UP000596660"/>
    </source>
</evidence>
<dbReference type="PANTHER" id="PTHR14795">
    <property type="entry name" value="HELICASE RELATED"/>
    <property type="match status" value="1"/>
</dbReference>
<gene>
    <name evidence="6" type="primary">LOC110724758</name>
</gene>
<sequence length="731" mass="82851">MLVGGKTTKKTMANITVKTLLIFSLMAVVFSGQENSSSSRLIQVKGGPNSVIWVVQLSDLHFSVHHPDRALDFKNLVGPYLSVINPSLVLITGDLTDGKSKDHLNMKQNEQEWVEYRDVMADVVKKSGLDKSIFYDLRGNHDNFGVPSVGGTFDFFSNYSLNAEAGRTGHVNSVTLQTEDRRHLFVGIDSTMAVGLRGPTNLFGHPTDKLLAELDSELSKWGADPKNPVVKISFGHFPLSFSAASESGRTLKDVFLKHSISAYLCGHLHTRFGKNLKRLHQPSNDLMQLNMQQTPSKISSNGSSKVQEFWEWEMGDWRRNRAMRILAIDRGHASFVDINLNSGTKKTIILPTFPLDSRFTLASSQLSEFEHQSLDPSHYMTIRALVFSSSPIISVVARAYDSELGKLILVVEESMTEIKDSSSRGALYAAPWNFKAFQDPSPERYWLQIEAIDVRGRSTLTELRPFSINGLSSSLSWTWKEFMVMGCQWAALYFPILWLSVGCSLFILLLPKALLIFSKKRYTLQNFCTDKNFKNGVGWVLTELYKLRSVWLGFLGYLFYLVLCPWFSGQLFTDGCERGYMTYRGWVVKHPEMGKKLEYLGFPDIMVIVIPHLVFVVFPSILVTLGLAMESEIYRIHLLALSGKKEDDHCKDTPKSRHSNTQSHRPSKFYIGTRLIRRVSMVACLPIFYKHFKSCKLLVKAYEMNPLLHFPVYSFSIPLLLAYAVYKTSRR</sequence>
<keyword evidence="2" id="KW-0812">Transmembrane</keyword>
<evidence type="ECO:0000259" key="3">
    <source>
        <dbReference type="Pfam" id="PF00149"/>
    </source>
</evidence>
<dbReference type="InterPro" id="IPR056229">
    <property type="entry name" value="Ig_TMM62"/>
</dbReference>
<dbReference type="RefSeq" id="XP_021759905.1">
    <property type="nucleotide sequence ID" value="XM_021904213.1"/>
</dbReference>
<feature type="domain" description="TMEM62 C-terminal" evidence="5">
    <location>
        <begin position="495"/>
        <end position="711"/>
    </location>
</feature>
<organism evidence="6 7">
    <name type="scientific">Chenopodium quinoa</name>
    <name type="common">Quinoa</name>
    <dbReference type="NCBI Taxonomy" id="63459"/>
    <lineage>
        <taxon>Eukaryota</taxon>
        <taxon>Viridiplantae</taxon>
        <taxon>Streptophyta</taxon>
        <taxon>Embryophyta</taxon>
        <taxon>Tracheophyta</taxon>
        <taxon>Spermatophyta</taxon>
        <taxon>Magnoliopsida</taxon>
        <taxon>eudicotyledons</taxon>
        <taxon>Gunneridae</taxon>
        <taxon>Pentapetalae</taxon>
        <taxon>Caryophyllales</taxon>
        <taxon>Chenopodiaceae</taxon>
        <taxon>Chenopodioideae</taxon>
        <taxon>Atripliceae</taxon>
        <taxon>Chenopodium</taxon>
    </lineage>
</organism>
<feature type="domain" description="Calcineurin-like phosphoesterase" evidence="3">
    <location>
        <begin position="53"/>
        <end position="270"/>
    </location>
</feature>
<dbReference type="GO" id="GO:0016787">
    <property type="term" value="F:hydrolase activity"/>
    <property type="evidence" value="ECO:0007669"/>
    <property type="project" value="InterPro"/>
</dbReference>
<feature type="domain" description="TMEM62 Ig-like" evidence="4">
    <location>
        <begin position="344"/>
        <end position="471"/>
    </location>
</feature>
<evidence type="ECO:0000313" key="6">
    <source>
        <dbReference type="EnsemblPlants" id="AUR62014468-RA:cds"/>
    </source>
</evidence>
<feature type="transmembrane region" description="Helical" evidence="2">
    <location>
        <begin position="550"/>
        <end position="568"/>
    </location>
</feature>
<keyword evidence="7" id="KW-1185">Reference proteome</keyword>
<feature type="transmembrane region" description="Helical" evidence="2">
    <location>
        <begin position="675"/>
        <end position="692"/>
    </location>
</feature>
<dbReference type="SUPFAM" id="SSF56300">
    <property type="entry name" value="Metallo-dependent phosphatases"/>
    <property type="match status" value="1"/>
</dbReference>
<dbReference type="OMA" id="VEWQTYH"/>
<feature type="transmembrane region" description="Helical" evidence="2">
    <location>
        <begin position="490"/>
        <end position="511"/>
    </location>
</feature>
<evidence type="ECO:0000259" key="4">
    <source>
        <dbReference type="Pfam" id="PF24384"/>
    </source>
</evidence>
<dbReference type="Pfam" id="PF24384">
    <property type="entry name" value="Ig_TMM62"/>
    <property type="match status" value="1"/>
</dbReference>
<evidence type="ECO:0008006" key="8">
    <source>
        <dbReference type="Google" id="ProtNLM"/>
    </source>
</evidence>
<dbReference type="KEGG" id="cqi:110724758"/>
<reference evidence="6" key="2">
    <citation type="submission" date="2021-03" db="UniProtKB">
        <authorList>
            <consortium name="EnsemblPlants"/>
        </authorList>
    </citation>
    <scope>IDENTIFICATION</scope>
</reference>
<dbReference type="Pfam" id="PF24394">
    <property type="entry name" value="TMEM62_C"/>
    <property type="match status" value="1"/>
</dbReference>